<dbReference type="SUPFAM" id="SSF56091">
    <property type="entry name" value="DNA ligase/mRNA capping enzyme, catalytic domain"/>
    <property type="match status" value="1"/>
</dbReference>
<reference evidence="2 3" key="1">
    <citation type="submission" date="2018-06" db="EMBL/GenBank/DDBJ databases">
        <title>Extensive metabolic versatility and redundancy in microbially diverse, dynamic hydrothermal sediments.</title>
        <authorList>
            <person name="Dombrowski N."/>
            <person name="Teske A."/>
            <person name="Baker B.J."/>
        </authorList>
    </citation>
    <scope>NUCLEOTIDE SEQUENCE [LARGE SCALE GENOMIC DNA]</scope>
    <source>
        <strain evidence="2">B36_G15</strain>
    </source>
</reference>
<dbReference type="GO" id="GO:0003910">
    <property type="term" value="F:DNA ligase (ATP) activity"/>
    <property type="evidence" value="ECO:0007669"/>
    <property type="project" value="InterPro"/>
</dbReference>
<organism evidence="2 3">
    <name type="scientific">candidate division WOR-3 bacterium</name>
    <dbReference type="NCBI Taxonomy" id="2052148"/>
    <lineage>
        <taxon>Bacteria</taxon>
        <taxon>Bacteria division WOR-3</taxon>
    </lineage>
</organism>
<dbReference type="GO" id="GO:0005524">
    <property type="term" value="F:ATP binding"/>
    <property type="evidence" value="ECO:0007669"/>
    <property type="project" value="InterPro"/>
</dbReference>
<feature type="non-terminal residue" evidence="2">
    <location>
        <position position="1"/>
    </location>
</feature>
<dbReference type="GO" id="GO:0006310">
    <property type="term" value="P:DNA recombination"/>
    <property type="evidence" value="ECO:0007669"/>
    <property type="project" value="InterPro"/>
</dbReference>
<evidence type="ECO:0000313" key="2">
    <source>
        <dbReference type="EMBL" id="RKX68600.1"/>
    </source>
</evidence>
<dbReference type="Proteomes" id="UP000268469">
    <property type="component" value="Unassembled WGS sequence"/>
</dbReference>
<dbReference type="Pfam" id="PF01068">
    <property type="entry name" value="DNA_ligase_A_M"/>
    <property type="match status" value="1"/>
</dbReference>
<protein>
    <recommendedName>
        <fullName evidence="1">ATP-dependent DNA ligase family profile domain-containing protein</fullName>
    </recommendedName>
</protein>
<dbReference type="GO" id="GO:0003677">
    <property type="term" value="F:DNA binding"/>
    <property type="evidence" value="ECO:0007669"/>
    <property type="project" value="InterPro"/>
</dbReference>
<dbReference type="InterPro" id="IPR029710">
    <property type="entry name" value="LIG4"/>
</dbReference>
<feature type="domain" description="ATP-dependent DNA ligase family profile" evidence="1">
    <location>
        <begin position="86"/>
        <end position="182"/>
    </location>
</feature>
<dbReference type="AlphaFoldDB" id="A0A660SF13"/>
<evidence type="ECO:0000259" key="1">
    <source>
        <dbReference type="PROSITE" id="PS50160"/>
    </source>
</evidence>
<dbReference type="PROSITE" id="PS50160">
    <property type="entry name" value="DNA_LIGASE_A3"/>
    <property type="match status" value="1"/>
</dbReference>
<dbReference type="GO" id="GO:0006303">
    <property type="term" value="P:double-strand break repair via nonhomologous end joining"/>
    <property type="evidence" value="ECO:0007669"/>
    <property type="project" value="TreeGrafter"/>
</dbReference>
<dbReference type="EMBL" id="QNBE01000146">
    <property type="protein sequence ID" value="RKX68600.1"/>
    <property type="molecule type" value="Genomic_DNA"/>
</dbReference>
<dbReference type="GO" id="GO:0006297">
    <property type="term" value="P:nucleotide-excision repair, DNA gap filling"/>
    <property type="evidence" value="ECO:0007669"/>
    <property type="project" value="TreeGrafter"/>
</dbReference>
<dbReference type="PANTHER" id="PTHR45997">
    <property type="entry name" value="DNA LIGASE 4"/>
    <property type="match status" value="1"/>
</dbReference>
<evidence type="ECO:0000313" key="3">
    <source>
        <dbReference type="Proteomes" id="UP000268469"/>
    </source>
</evidence>
<proteinExistence type="predicted"/>
<sequence length="182" mass="21235">PIPYFGERVDDNWIFEPKIDGWRIQLIRQPDGGLEIWGRRLERKPDWTAKLRSILTPAEQFLPKGTIVDGELYSEGGRRFIPSLFARKPKTRPIIWLFDLIYHRGRFIGNLPLEKRKELLSRIRPVPPFFLTPFQPVTDLDQALNDAVTRGDEGIVIKRLDSPYELGRDGPIATHNWRKIKP</sequence>
<accession>A0A660SF13</accession>
<dbReference type="PANTHER" id="PTHR45997:SF1">
    <property type="entry name" value="DNA LIGASE 4"/>
    <property type="match status" value="1"/>
</dbReference>
<dbReference type="Gene3D" id="3.30.470.30">
    <property type="entry name" value="DNA ligase/mRNA capping enzyme"/>
    <property type="match status" value="1"/>
</dbReference>
<dbReference type="InterPro" id="IPR012310">
    <property type="entry name" value="DNA_ligase_ATP-dep_cent"/>
</dbReference>
<gene>
    <name evidence="2" type="ORF">DRP53_10395</name>
</gene>
<name>A0A660SF13_UNCW3</name>
<comment type="caution">
    <text evidence="2">The sequence shown here is derived from an EMBL/GenBank/DDBJ whole genome shotgun (WGS) entry which is preliminary data.</text>
</comment>